<evidence type="ECO:0000313" key="2">
    <source>
        <dbReference type="Proteomes" id="UP000061018"/>
    </source>
</evidence>
<organism evidence="1 2">
    <name type="scientific">Streptomyces ambofaciens (strain ATCC 23877 / 3486 / DSM 40053 / JCM 4204 / NBRC 12836 / NRRL B-2516)</name>
    <dbReference type="NCBI Taxonomy" id="278992"/>
    <lineage>
        <taxon>Bacteria</taxon>
        <taxon>Bacillati</taxon>
        <taxon>Actinomycetota</taxon>
        <taxon>Actinomycetes</taxon>
        <taxon>Kitasatosporales</taxon>
        <taxon>Streptomycetaceae</taxon>
        <taxon>Streptomyces</taxon>
    </lineage>
</organism>
<dbReference type="EMBL" id="CP012382">
    <property type="protein sequence ID" value="AKZ53623.1"/>
    <property type="molecule type" value="Genomic_DNA"/>
</dbReference>
<gene>
    <name evidence="1" type="ORF">SAM23877_0574</name>
</gene>
<proteinExistence type="predicted"/>
<dbReference type="KEGG" id="samb:SAM23877_0574"/>
<reference evidence="2" key="1">
    <citation type="journal article" date="2015" name="J. Biotechnol.">
        <title>Complete genome sequence of Streptomyces ambofaciens ATCC 23877, the spiramycin producer.</title>
        <authorList>
            <person name="Thibessard A."/>
            <person name="Haas D."/>
            <person name="Gerbaud C."/>
            <person name="Aigle B."/>
            <person name="Lautru S."/>
            <person name="Pernodet J.L."/>
            <person name="Leblond P."/>
        </authorList>
    </citation>
    <scope>NUCLEOTIDE SEQUENCE [LARGE SCALE GENOMIC DNA]</scope>
    <source>
        <strain evidence="2">ATCC 23877 / 3486 / DSM 40053 / JCM 4204 / NBRC 12836 / NRRL B-2516</strain>
    </source>
</reference>
<name>A0A0K2AKU3_STRA7</name>
<dbReference type="AlphaFoldDB" id="A0A0K2AKU3"/>
<accession>A0A0K2AKU3</accession>
<dbReference type="Proteomes" id="UP000061018">
    <property type="component" value="Chromosome"/>
</dbReference>
<protein>
    <submittedName>
        <fullName evidence="1">Uncharacterized protein</fullName>
    </submittedName>
</protein>
<sequence length="35" mass="3683">MLALLIQLDAACTAADQLAAAMDEAFPSTRTLRSC</sequence>
<evidence type="ECO:0000313" key="1">
    <source>
        <dbReference type="EMBL" id="AKZ53623.1"/>
    </source>
</evidence>